<keyword evidence="1" id="KW-0175">Coiled coil</keyword>
<keyword evidence="5" id="KW-1185">Reference proteome</keyword>
<keyword evidence="3" id="KW-0472">Membrane</keyword>
<evidence type="ECO:0000313" key="4">
    <source>
        <dbReference type="EMBL" id="MCW3474313.1"/>
    </source>
</evidence>
<protein>
    <submittedName>
        <fullName evidence="4">AHH domain-containing protein</fullName>
    </submittedName>
</protein>
<feature type="transmembrane region" description="Helical" evidence="3">
    <location>
        <begin position="98"/>
        <end position="119"/>
    </location>
</feature>
<dbReference type="InterPro" id="IPR032871">
    <property type="entry name" value="AHH_dom_containing"/>
</dbReference>
<gene>
    <name evidence="4" type="ORF">OL599_06940</name>
</gene>
<feature type="region of interest" description="Disordered" evidence="2">
    <location>
        <begin position="144"/>
        <end position="230"/>
    </location>
</feature>
<evidence type="ECO:0000256" key="2">
    <source>
        <dbReference type="SAM" id="MobiDB-lite"/>
    </source>
</evidence>
<reference evidence="4" key="1">
    <citation type="submission" date="2022-09" db="EMBL/GenBank/DDBJ databases">
        <title>Rhodovastum sp. nov. RN2-1 isolated from soil in Seongnam, South Korea.</title>
        <authorList>
            <person name="Le N.T."/>
        </authorList>
    </citation>
    <scope>NUCLEOTIDE SEQUENCE</scope>
    <source>
        <strain evidence="4">RN2-1</strain>
    </source>
</reference>
<dbReference type="Pfam" id="PF14412">
    <property type="entry name" value="AHH"/>
    <property type="match status" value="1"/>
</dbReference>
<sequence length="376" mass="40148">MTDDPSRRISNPDSLDTPFLFVPHGAPEPIEWMARHPGWVKFPAVMVPRGSRPDSPAAPSPILTTSLGAAAVVAESSGLVEGGATAAVGIAATSIADLAAAAVAAAAAASLVTLGIVFYPRRLQSPDQDENSPELRQLRALPRPEGFVPPSELPAPPGLVPPSGGDLKPAEGGFTPTPPTPPPPGFTPLAPQRSALPGRPAEEQTGTILDRDRNEGLEGGARTRSERARKAARAADPAVVEALREAEWRAHHLINLAGIRRNPGLIQEAVRAGWRTDDERNVVPLPATSEAQQKLREAGEDRPVHDNGHEQWNKDVVNRLDRIESELSSEGLPSGTDAYARRAREKLEQLQNDLRQKMLGLDRLMQNDLPAASMPA</sequence>
<reference evidence="4" key="2">
    <citation type="submission" date="2022-10" db="EMBL/GenBank/DDBJ databases">
        <authorList>
            <person name="Trinh H.N."/>
        </authorList>
    </citation>
    <scope>NUCLEOTIDE SEQUENCE</scope>
    <source>
        <strain evidence="4">RN2-1</strain>
    </source>
</reference>
<keyword evidence="3" id="KW-0812">Transmembrane</keyword>
<proteinExistence type="predicted"/>
<dbReference type="EMBL" id="JAPDNT010000003">
    <property type="protein sequence ID" value="MCW3474313.1"/>
    <property type="molecule type" value="Genomic_DNA"/>
</dbReference>
<evidence type="ECO:0000313" key="5">
    <source>
        <dbReference type="Proteomes" id="UP001165679"/>
    </source>
</evidence>
<evidence type="ECO:0000256" key="1">
    <source>
        <dbReference type="SAM" id="Coils"/>
    </source>
</evidence>
<dbReference type="Proteomes" id="UP001165679">
    <property type="component" value="Unassembled WGS sequence"/>
</dbReference>
<dbReference type="AlphaFoldDB" id="A0AA41YLU0"/>
<feature type="compositionally biased region" description="Pro residues" evidence="2">
    <location>
        <begin position="176"/>
        <end position="186"/>
    </location>
</feature>
<evidence type="ECO:0000256" key="3">
    <source>
        <dbReference type="SAM" id="Phobius"/>
    </source>
</evidence>
<dbReference type="RefSeq" id="WP_264712940.1">
    <property type="nucleotide sequence ID" value="NZ_JAPDNT010000003.1"/>
</dbReference>
<feature type="compositionally biased region" description="Pro residues" evidence="2">
    <location>
        <begin position="151"/>
        <end position="160"/>
    </location>
</feature>
<feature type="compositionally biased region" description="Basic and acidic residues" evidence="2">
    <location>
        <begin position="209"/>
        <end position="229"/>
    </location>
</feature>
<name>A0AA41YLU0_9PROT</name>
<keyword evidence="3" id="KW-1133">Transmembrane helix</keyword>
<feature type="coiled-coil region" evidence="1">
    <location>
        <begin position="340"/>
        <end position="367"/>
    </location>
</feature>
<comment type="caution">
    <text evidence="4">The sequence shown here is derived from an EMBL/GenBank/DDBJ whole genome shotgun (WGS) entry which is preliminary data.</text>
</comment>
<accession>A0AA41YLU0</accession>
<organism evidence="4 5">
    <name type="scientific">Limobrevibacterium gyesilva</name>
    <dbReference type="NCBI Taxonomy" id="2991712"/>
    <lineage>
        <taxon>Bacteria</taxon>
        <taxon>Pseudomonadati</taxon>
        <taxon>Pseudomonadota</taxon>
        <taxon>Alphaproteobacteria</taxon>
        <taxon>Acetobacterales</taxon>
        <taxon>Acetobacteraceae</taxon>
        <taxon>Limobrevibacterium</taxon>
    </lineage>
</organism>